<dbReference type="Pfam" id="PF00654">
    <property type="entry name" value="Voltage_CLC"/>
    <property type="match status" value="1"/>
</dbReference>
<dbReference type="PANTHER" id="PTHR43427:SF6">
    <property type="entry name" value="CHLORIDE CHANNEL PROTEIN CLC-E"/>
    <property type="match status" value="1"/>
</dbReference>
<dbReference type="PANTHER" id="PTHR43427">
    <property type="entry name" value="CHLORIDE CHANNEL PROTEIN CLC-E"/>
    <property type="match status" value="1"/>
</dbReference>
<evidence type="ECO:0000256" key="1">
    <source>
        <dbReference type="ARBA" id="ARBA00004141"/>
    </source>
</evidence>
<dbReference type="GO" id="GO:0006813">
    <property type="term" value="P:potassium ion transport"/>
    <property type="evidence" value="ECO:0007669"/>
    <property type="project" value="InterPro"/>
</dbReference>
<reference evidence="12 13" key="1">
    <citation type="journal article" date="2015" name="Genome Announc.">
        <title>Expanding the biotechnology potential of lactobacilli through comparative genomics of 213 strains and associated genera.</title>
        <authorList>
            <person name="Sun Z."/>
            <person name="Harris H.M."/>
            <person name="McCann A."/>
            <person name="Guo C."/>
            <person name="Argimon S."/>
            <person name="Zhang W."/>
            <person name="Yang X."/>
            <person name="Jeffery I.B."/>
            <person name="Cooney J.C."/>
            <person name="Kagawa T.F."/>
            <person name="Liu W."/>
            <person name="Song Y."/>
            <person name="Salvetti E."/>
            <person name="Wrobel A."/>
            <person name="Rasinkangas P."/>
            <person name="Parkhill J."/>
            <person name="Rea M.C."/>
            <person name="O'Sullivan O."/>
            <person name="Ritari J."/>
            <person name="Douillard F.P."/>
            <person name="Paul Ross R."/>
            <person name="Yang R."/>
            <person name="Briner A.E."/>
            <person name="Felis G.E."/>
            <person name="de Vos W.M."/>
            <person name="Barrangou R."/>
            <person name="Klaenhammer T.R."/>
            <person name="Caufield P.W."/>
            <person name="Cui Y."/>
            <person name="Zhang H."/>
            <person name="O'Toole P.W."/>
        </authorList>
    </citation>
    <scope>NUCLEOTIDE SEQUENCE [LARGE SCALE GENOMIC DNA]</scope>
    <source>
        <strain evidence="12 13">DSM 14340</strain>
    </source>
</reference>
<keyword evidence="7" id="KW-0869">Chloride channel</keyword>
<comment type="subcellular location">
    <subcellularLocation>
        <location evidence="1">Membrane</location>
        <topology evidence="1">Multi-pass membrane protein</topology>
    </subcellularLocation>
</comment>
<evidence type="ECO:0000256" key="3">
    <source>
        <dbReference type="ARBA" id="ARBA00022692"/>
    </source>
</evidence>
<dbReference type="GO" id="GO:0008324">
    <property type="term" value="F:monoatomic cation transmembrane transporter activity"/>
    <property type="evidence" value="ECO:0007669"/>
    <property type="project" value="InterPro"/>
</dbReference>
<evidence type="ECO:0000256" key="10">
    <source>
        <dbReference type="SAM" id="Phobius"/>
    </source>
</evidence>
<accession>A0A0R1S7A5</accession>
<dbReference type="InterPro" id="IPR036721">
    <property type="entry name" value="RCK_C_sf"/>
</dbReference>
<keyword evidence="5" id="KW-0406">Ion transport</keyword>
<dbReference type="EMBL" id="AZEX01000020">
    <property type="protein sequence ID" value="KRL61371.1"/>
    <property type="molecule type" value="Genomic_DNA"/>
</dbReference>
<organism evidence="12 13">
    <name type="scientific">Latilactobacillus fuchuensis DSM 14340 = JCM 11249</name>
    <dbReference type="NCBI Taxonomy" id="1423747"/>
    <lineage>
        <taxon>Bacteria</taxon>
        <taxon>Bacillati</taxon>
        <taxon>Bacillota</taxon>
        <taxon>Bacilli</taxon>
        <taxon>Lactobacillales</taxon>
        <taxon>Lactobacillaceae</taxon>
        <taxon>Latilactobacillus</taxon>
    </lineage>
</organism>
<feature type="domain" description="RCK C-terminal" evidence="11">
    <location>
        <begin position="431"/>
        <end position="512"/>
    </location>
</feature>
<feature type="transmembrane region" description="Helical" evidence="10">
    <location>
        <begin position="309"/>
        <end position="327"/>
    </location>
</feature>
<dbReference type="eggNOG" id="COG0569">
    <property type="taxonomic scope" value="Bacteria"/>
</dbReference>
<evidence type="ECO:0000313" key="13">
    <source>
        <dbReference type="Proteomes" id="UP000051264"/>
    </source>
</evidence>
<keyword evidence="6 10" id="KW-0472">Membrane</keyword>
<dbReference type="Gene3D" id="3.30.70.1450">
    <property type="entry name" value="Regulator of K+ conductance, C-terminal domain"/>
    <property type="match status" value="1"/>
</dbReference>
<evidence type="ECO:0000313" key="12">
    <source>
        <dbReference type="EMBL" id="KRL61371.1"/>
    </source>
</evidence>
<dbReference type="InterPro" id="IPR014743">
    <property type="entry name" value="Cl-channel_core"/>
</dbReference>
<proteinExistence type="predicted"/>
<dbReference type="STRING" id="1423747.FC69_GL000775"/>
<feature type="transmembrane region" description="Helical" evidence="10">
    <location>
        <begin position="233"/>
        <end position="250"/>
    </location>
</feature>
<feature type="transmembrane region" description="Helical" evidence="10">
    <location>
        <begin position="333"/>
        <end position="350"/>
    </location>
</feature>
<dbReference type="Pfam" id="PF02080">
    <property type="entry name" value="TrkA_C"/>
    <property type="match status" value="1"/>
</dbReference>
<dbReference type="SUPFAM" id="SSF116726">
    <property type="entry name" value="TrkA C-terminal domain-like"/>
    <property type="match status" value="1"/>
</dbReference>
<protein>
    <submittedName>
        <fullName evidence="12">Voltage gated chloride channel family protein</fullName>
    </submittedName>
</protein>
<dbReference type="InterPro" id="IPR006037">
    <property type="entry name" value="RCK_C"/>
</dbReference>
<dbReference type="Proteomes" id="UP000051264">
    <property type="component" value="Unassembled WGS sequence"/>
</dbReference>
<dbReference type="PROSITE" id="PS51202">
    <property type="entry name" value="RCK_C"/>
    <property type="match status" value="1"/>
</dbReference>
<dbReference type="GO" id="GO:0034707">
    <property type="term" value="C:chloride channel complex"/>
    <property type="evidence" value="ECO:0007669"/>
    <property type="project" value="UniProtKB-KW"/>
</dbReference>
<evidence type="ECO:0000256" key="8">
    <source>
        <dbReference type="ARBA" id="ARBA00023214"/>
    </source>
</evidence>
<sequence length="526" mass="57384">MRAMQDNRRRESRFNKTRFFFIIKGLVVGVLAGIVVSLFRLLIEKGLAFSINLYQRAQQAPSLLLVVLAISVVCGLIVAHLLKREPNISGSGIPQVEGQLAGEFDLKWWSILWRKFVGGLLSLAPGLFLGREGPSIQLGAAVGQGVAETLHNKGTDRRLLIAGGAAAGLSAAFNAPIAGTLFVLEEIYHNFSPLVWLTALTSALAANFVSLNFFGLTPVLHIAYTKSLPINQYWHLIILGIILGLAGYLYQKVLLWMPQFYARLKVPQRYRGLVPLILVIPIGYFWPTILGGGNTVITQLGQQVPSLKIVIALLVIRFVFSMISYGSGLPGGIFLPILSLGALIGAVYGLTMMHLGLLAPNYVVNLMIFSMGGYFAGIGKAPFTAILLVTEMVGSLTHLMPLAILSLIAYVVVDLMGGAPIYESLLQRLIGKSAPQTEGYSDRLEVPVFVGAPLEDRQVRELDWPKASLLIAIRRGETELIPHGDTLIRAGDTLVVLTKHQLRASVRRQIELAAQQLQEIDENLVK</sequence>
<evidence type="ECO:0000256" key="2">
    <source>
        <dbReference type="ARBA" id="ARBA00022448"/>
    </source>
</evidence>
<feature type="transmembrane region" description="Helical" evidence="10">
    <location>
        <begin position="270"/>
        <end position="297"/>
    </location>
</feature>
<dbReference type="PATRIC" id="fig|1423747.3.peg.790"/>
<feature type="transmembrane region" description="Helical" evidence="10">
    <location>
        <begin position="196"/>
        <end position="221"/>
    </location>
</feature>
<dbReference type="PRINTS" id="PR00762">
    <property type="entry name" value="CLCHANNEL"/>
</dbReference>
<dbReference type="InterPro" id="IPR001807">
    <property type="entry name" value="ClC"/>
</dbReference>
<dbReference type="GO" id="GO:0005254">
    <property type="term" value="F:chloride channel activity"/>
    <property type="evidence" value="ECO:0007669"/>
    <property type="project" value="UniProtKB-KW"/>
</dbReference>
<name>A0A0R1S7A5_9LACO</name>
<feature type="transmembrane region" description="Helical" evidence="10">
    <location>
        <begin position="21"/>
        <end position="43"/>
    </location>
</feature>
<evidence type="ECO:0000256" key="9">
    <source>
        <dbReference type="ARBA" id="ARBA00023303"/>
    </source>
</evidence>
<dbReference type="InterPro" id="IPR050368">
    <property type="entry name" value="ClC-type_chloride_channel"/>
</dbReference>
<evidence type="ECO:0000256" key="5">
    <source>
        <dbReference type="ARBA" id="ARBA00023065"/>
    </source>
</evidence>
<comment type="caution">
    <text evidence="12">The sequence shown here is derived from an EMBL/GenBank/DDBJ whole genome shotgun (WGS) entry which is preliminary data.</text>
</comment>
<dbReference type="AlphaFoldDB" id="A0A0R1S7A5"/>
<feature type="transmembrane region" description="Helical" evidence="10">
    <location>
        <begin position="159"/>
        <end position="184"/>
    </location>
</feature>
<keyword evidence="9" id="KW-0407">Ion channel</keyword>
<dbReference type="CDD" id="cd01031">
    <property type="entry name" value="EriC"/>
    <property type="match status" value="1"/>
</dbReference>
<feature type="transmembrane region" description="Helical" evidence="10">
    <location>
        <begin position="63"/>
        <end position="82"/>
    </location>
</feature>
<evidence type="ECO:0000256" key="6">
    <source>
        <dbReference type="ARBA" id="ARBA00023136"/>
    </source>
</evidence>
<feature type="transmembrane region" description="Helical" evidence="10">
    <location>
        <begin position="362"/>
        <end position="379"/>
    </location>
</feature>
<evidence type="ECO:0000256" key="7">
    <source>
        <dbReference type="ARBA" id="ARBA00023173"/>
    </source>
</evidence>
<keyword evidence="4 10" id="KW-1133">Transmembrane helix</keyword>
<keyword evidence="3 10" id="KW-0812">Transmembrane</keyword>
<gene>
    <name evidence="12" type="ORF">FC69_GL000775</name>
</gene>
<dbReference type="Gene3D" id="1.10.3080.10">
    <property type="entry name" value="Clc chloride channel"/>
    <property type="match status" value="1"/>
</dbReference>
<feature type="transmembrane region" description="Helical" evidence="10">
    <location>
        <begin position="399"/>
        <end position="422"/>
    </location>
</feature>
<keyword evidence="2" id="KW-0813">Transport</keyword>
<keyword evidence="8" id="KW-0868">Chloride</keyword>
<dbReference type="SUPFAM" id="SSF81340">
    <property type="entry name" value="Clc chloride channel"/>
    <property type="match status" value="1"/>
</dbReference>
<evidence type="ECO:0000256" key="4">
    <source>
        <dbReference type="ARBA" id="ARBA00022989"/>
    </source>
</evidence>
<dbReference type="eggNOG" id="COG0038">
    <property type="taxonomic scope" value="Bacteria"/>
</dbReference>
<evidence type="ECO:0000259" key="11">
    <source>
        <dbReference type="PROSITE" id="PS51202"/>
    </source>
</evidence>